<dbReference type="InterPro" id="IPR007110">
    <property type="entry name" value="Ig-like_dom"/>
</dbReference>
<accession>A0A7R8VF50</accession>
<evidence type="ECO:0000256" key="5">
    <source>
        <dbReference type="ARBA" id="ARBA00023034"/>
    </source>
</evidence>
<feature type="transmembrane region" description="Helical" evidence="10">
    <location>
        <begin position="266"/>
        <end position="286"/>
    </location>
</feature>
<dbReference type="PANTHER" id="PTHR21229:SF1">
    <property type="entry name" value="GH17801P"/>
    <property type="match status" value="1"/>
</dbReference>
<keyword evidence="3" id="KW-0732">Signal</keyword>
<evidence type="ECO:0000256" key="10">
    <source>
        <dbReference type="SAM" id="Phobius"/>
    </source>
</evidence>
<evidence type="ECO:0000256" key="3">
    <source>
        <dbReference type="ARBA" id="ARBA00022729"/>
    </source>
</evidence>
<reference evidence="12" key="1">
    <citation type="submission" date="2020-11" db="EMBL/GenBank/DDBJ databases">
        <authorList>
            <person name="Tran Van P."/>
        </authorList>
    </citation>
    <scope>NUCLEOTIDE SEQUENCE</scope>
</reference>
<comment type="similarity">
    <text evidence="8">Belongs to the LU7TM family. TMEM87 subfamily.</text>
</comment>
<keyword evidence="6 10" id="KW-0472">Membrane</keyword>
<proteinExistence type="inferred from homology"/>
<dbReference type="PANTHER" id="PTHR21229">
    <property type="entry name" value="LUNG SEVEN TRANSMEMBRANE RECEPTOR"/>
    <property type="match status" value="1"/>
</dbReference>
<evidence type="ECO:0000256" key="6">
    <source>
        <dbReference type="ARBA" id="ARBA00023136"/>
    </source>
</evidence>
<comment type="subcellular location">
    <subcellularLocation>
        <location evidence="1">Golgi apparatus membrane</location>
        <topology evidence="1">Multi-pass membrane protein</topology>
    </subcellularLocation>
</comment>
<keyword evidence="4 10" id="KW-1133">Transmembrane helix</keyword>
<feature type="region of interest" description="Disordered" evidence="9">
    <location>
        <begin position="134"/>
        <end position="168"/>
    </location>
</feature>
<dbReference type="GO" id="GO:0000139">
    <property type="term" value="C:Golgi membrane"/>
    <property type="evidence" value="ECO:0007669"/>
    <property type="project" value="UniProtKB-SubCell"/>
</dbReference>
<keyword evidence="2 10" id="KW-0812">Transmembrane</keyword>
<dbReference type="Pfam" id="PF06814">
    <property type="entry name" value="GOST_TM"/>
    <property type="match status" value="1"/>
</dbReference>
<gene>
    <name evidence="12" type="ORF">TDIB3V08_LOCUS2247</name>
</gene>
<evidence type="ECO:0000256" key="9">
    <source>
        <dbReference type="SAM" id="MobiDB-lite"/>
    </source>
</evidence>
<dbReference type="PROSITE" id="PS50835">
    <property type="entry name" value="IG_LIKE"/>
    <property type="match status" value="1"/>
</dbReference>
<evidence type="ECO:0000259" key="11">
    <source>
        <dbReference type="PROSITE" id="PS50835"/>
    </source>
</evidence>
<sequence length="619" mass="70024">MTTYGMKRCVMYHWLGNTDPMEILCGLMQTDANVTASKSLFKGSQIFIQITCEAEEPTAASITIRWILIQSVCWEDFLQFDDGTMEKSDRPTFAHATDNRSHFIEYKDKVYQCAGHIVLEEYSDKQTISAPPAELKAKNSDSVPANGDTNVLNQQSKTKRDSVGTENNTTLKTQSVKNVLNPSKIPGDHPVYTIPADGVYMLVLFISSRGRYNASVQIEMQGKYGYLSAADWPLLPFYGAMCLVYVVLGLAWLIISFCQWRDLLRIQFWIGGVILLGMLEKATFYAEYQSINATGMSVKGAVLLAEIVSCGKRTLARMLVIIVSLGFGIVKPRLGPMLHRVVGTGGLYFVLASVESYLRVMHPKNDPSNQIFIASVPLAVLDSAICWWIFTSLVQTTRTLRLRRAIPSRCKQLNHEVFVISRRNLVKLSLYRHFTNTLIFAVISSVVFMLYSIKYHKMVLCLTDWKELWVDEACWHILFSVLLLVIMILWRPTNNNQRYAFTPLLDAPEDDEDEEEQFVNDAFGVKMRGFRSNSPKPKSSNSVEEDLKWVEDNIPSSMGDTNRPSRSSVECYCLMRVPSKRPWIHLAACGFGRPGKRPVRPRHLEAASRGFLSSFNLSC</sequence>
<evidence type="ECO:0000256" key="1">
    <source>
        <dbReference type="ARBA" id="ARBA00004653"/>
    </source>
</evidence>
<dbReference type="AlphaFoldDB" id="A0A7R8VF50"/>
<evidence type="ECO:0000313" key="12">
    <source>
        <dbReference type="EMBL" id="CAD7195874.1"/>
    </source>
</evidence>
<dbReference type="InterPro" id="IPR053937">
    <property type="entry name" value="GOST_TM"/>
</dbReference>
<protein>
    <recommendedName>
        <fullName evidence="11">Ig-like domain-containing protein</fullName>
    </recommendedName>
</protein>
<feature type="transmembrane region" description="Helical" evidence="10">
    <location>
        <begin position="235"/>
        <end position="254"/>
    </location>
</feature>
<dbReference type="InterPro" id="IPR009637">
    <property type="entry name" value="GPR107/GPR108-like"/>
</dbReference>
<dbReference type="GO" id="GO:0042147">
    <property type="term" value="P:retrograde transport, endosome to Golgi"/>
    <property type="evidence" value="ECO:0007669"/>
    <property type="project" value="TreeGrafter"/>
</dbReference>
<feature type="compositionally biased region" description="Polar residues" evidence="9">
    <location>
        <begin position="140"/>
        <end position="156"/>
    </location>
</feature>
<evidence type="ECO:0000256" key="7">
    <source>
        <dbReference type="ARBA" id="ARBA00023180"/>
    </source>
</evidence>
<evidence type="ECO:0000256" key="4">
    <source>
        <dbReference type="ARBA" id="ARBA00022989"/>
    </source>
</evidence>
<dbReference type="InterPro" id="IPR054101">
    <property type="entry name" value="TMEM87A/B_GOLD"/>
</dbReference>
<evidence type="ECO:0000256" key="8">
    <source>
        <dbReference type="ARBA" id="ARBA00044946"/>
    </source>
</evidence>
<organism evidence="12">
    <name type="scientific">Timema douglasi</name>
    <name type="common">Walking stick</name>
    <dbReference type="NCBI Taxonomy" id="61478"/>
    <lineage>
        <taxon>Eukaryota</taxon>
        <taxon>Metazoa</taxon>
        <taxon>Ecdysozoa</taxon>
        <taxon>Arthropoda</taxon>
        <taxon>Hexapoda</taxon>
        <taxon>Insecta</taxon>
        <taxon>Pterygota</taxon>
        <taxon>Neoptera</taxon>
        <taxon>Polyneoptera</taxon>
        <taxon>Phasmatodea</taxon>
        <taxon>Timematodea</taxon>
        <taxon>Timematoidea</taxon>
        <taxon>Timematidae</taxon>
        <taxon>Timema</taxon>
    </lineage>
</organism>
<name>A0A7R8VF50_TIMDO</name>
<feature type="domain" description="Ig-like" evidence="11">
    <location>
        <begin position="20"/>
        <end position="129"/>
    </location>
</feature>
<dbReference type="Pfam" id="PF21901">
    <property type="entry name" value="TMEM87A-B_GOLD"/>
    <property type="match status" value="1"/>
</dbReference>
<keyword evidence="5" id="KW-0333">Golgi apparatus</keyword>
<evidence type="ECO:0000256" key="2">
    <source>
        <dbReference type="ARBA" id="ARBA00022692"/>
    </source>
</evidence>
<feature type="transmembrane region" description="Helical" evidence="10">
    <location>
        <begin position="337"/>
        <end position="358"/>
    </location>
</feature>
<feature type="transmembrane region" description="Helical" evidence="10">
    <location>
        <begin position="473"/>
        <end position="490"/>
    </location>
</feature>
<dbReference type="GO" id="GO:0005829">
    <property type="term" value="C:cytosol"/>
    <property type="evidence" value="ECO:0007669"/>
    <property type="project" value="GOC"/>
</dbReference>
<feature type="transmembrane region" description="Helical" evidence="10">
    <location>
        <begin position="430"/>
        <end position="453"/>
    </location>
</feature>
<keyword evidence="7" id="KW-0325">Glycoprotein</keyword>
<dbReference type="EMBL" id="OA564923">
    <property type="protein sequence ID" value="CAD7195874.1"/>
    <property type="molecule type" value="Genomic_DNA"/>
</dbReference>
<feature type="transmembrane region" description="Helical" evidence="10">
    <location>
        <begin position="370"/>
        <end position="394"/>
    </location>
</feature>